<dbReference type="EMBL" id="REGN01008595">
    <property type="protein sequence ID" value="RNA03191.1"/>
    <property type="molecule type" value="Genomic_DNA"/>
</dbReference>
<organism evidence="1 2">
    <name type="scientific">Brachionus plicatilis</name>
    <name type="common">Marine rotifer</name>
    <name type="synonym">Brachionus muelleri</name>
    <dbReference type="NCBI Taxonomy" id="10195"/>
    <lineage>
        <taxon>Eukaryota</taxon>
        <taxon>Metazoa</taxon>
        <taxon>Spiralia</taxon>
        <taxon>Gnathifera</taxon>
        <taxon>Rotifera</taxon>
        <taxon>Eurotatoria</taxon>
        <taxon>Monogononta</taxon>
        <taxon>Pseudotrocha</taxon>
        <taxon>Ploima</taxon>
        <taxon>Brachionidae</taxon>
        <taxon>Brachionus</taxon>
    </lineage>
</organism>
<evidence type="ECO:0000313" key="2">
    <source>
        <dbReference type="Proteomes" id="UP000276133"/>
    </source>
</evidence>
<dbReference type="Proteomes" id="UP000276133">
    <property type="component" value="Unassembled WGS sequence"/>
</dbReference>
<gene>
    <name evidence="1" type="ORF">BpHYR1_043960</name>
</gene>
<feature type="non-terminal residue" evidence="1">
    <location>
        <position position="1"/>
    </location>
</feature>
<protein>
    <submittedName>
        <fullName evidence="1">Transformation transcription domain-associated</fullName>
    </submittedName>
</protein>
<accession>A0A3M7PWS6</accession>
<sequence length="707" mass="81612">PIVSLQLSQYFIKTQKLNSEKIRDQVIRSFECLYYSSSIKDNREQIISLIDSLCVHITLISLSHYNNQNEQEVNGLIQSTNVLTNSLDANEDISIGNSAYLDYMILVDALFVVLCNDDSEYWSLVQRTILIIIETSEIVSNTKSSLAQSQMAADDACVGSNLANLAMFDYLAEKLSQLCYERSWYAKKAGCLVLKLLTSKMPLQWTLQQCFVFMKSIFNVLVSVTGEISSGAINVAKDVLNNLVEVCFVKLDLISPNDKTNTNIMITQLNELQQKTLNDVLKELVKQIVSSSQYVRHESTDLITKISELQSKSIYNLLQPFQEILLETVGPRKHLKLRHYSHQFQIGILESLEFCSSAQPQLLTIQLSNQDHQNLYNEIISICEQEDSSLSKLACYKSLTDLTPIRKAALNCLASFYHLLDQREQILNILHKSLESPLKQIQQVSFNCLKNYNKNSENYATQMSQSQTLPSNENHRQIIQIAADYLREYLHPLTEYIYMKKDVVQHLSYITKLYPTILNDKFTEYLLSHLKRWLEDTFQIFKENLENQSQTITKPCNNEIELCSSIISLLAELQSAPAKLVESSIALVLKYEKIFGLEASEKFRRPLSEFLKRFPFETLKYLLHNDRIKDMYCFRFILYLIKRQTAQFCQIFKTESNRLVQMLNESQTFLTNGLNQQNMDLINKSNQILYLTVFVIYRLIKIEANSL</sequence>
<dbReference type="InterPro" id="IPR016024">
    <property type="entry name" value="ARM-type_fold"/>
</dbReference>
<name>A0A3M7PWS6_BRAPC</name>
<keyword evidence="2" id="KW-1185">Reference proteome</keyword>
<dbReference type="STRING" id="10195.A0A3M7PWS6"/>
<evidence type="ECO:0000313" key="1">
    <source>
        <dbReference type="EMBL" id="RNA03191.1"/>
    </source>
</evidence>
<reference evidence="1 2" key="1">
    <citation type="journal article" date="2018" name="Sci. Rep.">
        <title>Genomic signatures of local adaptation to the degree of environmental predictability in rotifers.</title>
        <authorList>
            <person name="Franch-Gras L."/>
            <person name="Hahn C."/>
            <person name="Garcia-Roger E.M."/>
            <person name="Carmona M.J."/>
            <person name="Serra M."/>
            <person name="Gomez A."/>
        </authorList>
    </citation>
    <scope>NUCLEOTIDE SEQUENCE [LARGE SCALE GENOMIC DNA]</scope>
    <source>
        <strain evidence="1">HYR1</strain>
    </source>
</reference>
<dbReference type="SUPFAM" id="SSF48371">
    <property type="entry name" value="ARM repeat"/>
    <property type="match status" value="1"/>
</dbReference>
<dbReference type="AlphaFoldDB" id="A0A3M7PWS6"/>
<proteinExistence type="predicted"/>
<dbReference type="InterPro" id="IPR046805">
    <property type="entry name" value="Tra1_ring"/>
</dbReference>
<dbReference type="OrthoDB" id="6512728at2759"/>
<comment type="caution">
    <text evidence="1">The sequence shown here is derived from an EMBL/GenBank/DDBJ whole genome shotgun (WGS) entry which is preliminary data.</text>
</comment>
<dbReference type="Pfam" id="PF20206">
    <property type="entry name" value="Tra1_ring"/>
    <property type="match status" value="1"/>
</dbReference>